<dbReference type="EMBL" id="CASHTH010000223">
    <property type="protein sequence ID" value="CAI7994654.1"/>
    <property type="molecule type" value="Genomic_DNA"/>
</dbReference>
<dbReference type="PANTHER" id="PTHR31508:SF2">
    <property type="entry name" value="PROTEIN PITCHFORK"/>
    <property type="match status" value="1"/>
</dbReference>
<proteinExistence type="predicted"/>
<comment type="caution">
    <text evidence="1">The sequence shown here is derived from an EMBL/GenBank/DDBJ whole genome shotgun (WGS) entry which is preliminary data.</text>
</comment>
<reference evidence="1" key="1">
    <citation type="submission" date="2023-03" db="EMBL/GenBank/DDBJ databases">
        <authorList>
            <person name="Steffen K."/>
            <person name="Cardenas P."/>
        </authorList>
    </citation>
    <scope>NUCLEOTIDE SEQUENCE</scope>
</reference>
<name>A0AA35QXQ3_GEOBA</name>
<sequence>MEEVGFKAGEEVAFGSGVERLMFPVHTSPTRLGIEQGLRGEPHRGPGCYTGDLLSEFLKPLDSVPRSRRGWYFGAQLTGQPSLVRNNAVPGSPDYQTVPVCHGGGQNKAAFNCVNPRWTERDEDFRDPGPGTYEHSVTQGRQVEMDEAFGYSRKIRNSVVMKCTNGIPEECSHCKQETVGDYFQRGNKILCSKCHQDQRTNTTSSKKEAKYEKVRDCTGVHHHKFPGKDPKIQLKSESELKKQSRKEAYFRLYFSELNI</sequence>
<dbReference type="GO" id="GO:0031344">
    <property type="term" value="P:regulation of cell projection organization"/>
    <property type="evidence" value="ECO:0007669"/>
    <property type="project" value="TreeGrafter"/>
</dbReference>
<dbReference type="InterPro" id="IPR033602">
    <property type="entry name" value="CIMAP3"/>
</dbReference>
<protein>
    <submittedName>
        <fullName evidence="1">Protein pitchfork</fullName>
    </submittedName>
</protein>
<dbReference type="PANTHER" id="PTHR31508">
    <property type="entry name" value="PROTEIN PITCHFORK"/>
    <property type="match status" value="1"/>
</dbReference>
<gene>
    <name evidence="1" type="ORF">GBAR_LOCUS1525</name>
</gene>
<organism evidence="1 2">
    <name type="scientific">Geodia barretti</name>
    <name type="common">Barrett's horny sponge</name>
    <dbReference type="NCBI Taxonomy" id="519541"/>
    <lineage>
        <taxon>Eukaryota</taxon>
        <taxon>Metazoa</taxon>
        <taxon>Porifera</taxon>
        <taxon>Demospongiae</taxon>
        <taxon>Heteroscleromorpha</taxon>
        <taxon>Tetractinellida</taxon>
        <taxon>Astrophorina</taxon>
        <taxon>Geodiidae</taxon>
        <taxon>Geodia</taxon>
    </lineage>
</organism>
<dbReference type="GO" id="GO:0008092">
    <property type="term" value="F:cytoskeletal protein binding"/>
    <property type="evidence" value="ECO:0007669"/>
    <property type="project" value="TreeGrafter"/>
</dbReference>
<evidence type="ECO:0000313" key="2">
    <source>
        <dbReference type="Proteomes" id="UP001174909"/>
    </source>
</evidence>
<dbReference type="Proteomes" id="UP001174909">
    <property type="component" value="Unassembled WGS sequence"/>
</dbReference>
<keyword evidence="2" id="KW-1185">Reference proteome</keyword>
<dbReference type="AlphaFoldDB" id="A0AA35QXQ3"/>
<evidence type="ECO:0000313" key="1">
    <source>
        <dbReference type="EMBL" id="CAI7994654.1"/>
    </source>
</evidence>
<accession>A0AA35QXQ3</accession>